<keyword evidence="4" id="KW-0862">Zinc</keyword>
<evidence type="ECO:0000259" key="7">
    <source>
        <dbReference type="Pfam" id="PF00675"/>
    </source>
</evidence>
<gene>
    <name evidence="9" type="ORF">QQX03_05340</name>
</gene>
<keyword evidence="5" id="KW-0482">Metalloprotease</keyword>
<dbReference type="GO" id="GO:0006508">
    <property type="term" value="P:proteolysis"/>
    <property type="evidence" value="ECO:0007669"/>
    <property type="project" value="UniProtKB-KW"/>
</dbReference>
<feature type="signal peptide" evidence="6">
    <location>
        <begin position="1"/>
        <end position="21"/>
    </location>
</feature>
<dbReference type="SUPFAM" id="SSF63411">
    <property type="entry name" value="LuxS/MPP-like metallohydrolase"/>
    <property type="match status" value="3"/>
</dbReference>
<feature type="domain" description="Peptidase M16 C-terminal" evidence="8">
    <location>
        <begin position="718"/>
        <end position="897"/>
    </location>
</feature>
<dbReference type="AlphaFoldDB" id="A0A9Y2B9Y6"/>
<keyword evidence="2" id="KW-0645">Protease</keyword>
<reference evidence="9 10" key="1">
    <citation type="submission" date="2023-06" db="EMBL/GenBank/DDBJ databases">
        <title>Altererythrobacter rubellus NBRC 112769 genome.</title>
        <authorList>
            <person name="Zhang K."/>
        </authorList>
    </citation>
    <scope>NUCLEOTIDE SEQUENCE [LARGE SCALE GENOMIC DNA]</scope>
    <source>
        <strain evidence="9 10">NBRC 112769</strain>
    </source>
</reference>
<dbReference type="RefSeq" id="WP_285976830.1">
    <property type="nucleotide sequence ID" value="NZ_CP127221.1"/>
</dbReference>
<evidence type="ECO:0000256" key="6">
    <source>
        <dbReference type="SAM" id="SignalP"/>
    </source>
</evidence>
<protein>
    <submittedName>
        <fullName evidence="9">Insulinase family protein</fullName>
    </submittedName>
</protein>
<proteinExistence type="inferred from homology"/>
<evidence type="ECO:0000256" key="3">
    <source>
        <dbReference type="ARBA" id="ARBA00022801"/>
    </source>
</evidence>
<dbReference type="InterPro" id="IPR011765">
    <property type="entry name" value="Pept_M16_N"/>
</dbReference>
<dbReference type="InterPro" id="IPR011249">
    <property type="entry name" value="Metalloenz_LuxS/M16"/>
</dbReference>
<evidence type="ECO:0000256" key="2">
    <source>
        <dbReference type="ARBA" id="ARBA00022670"/>
    </source>
</evidence>
<evidence type="ECO:0000313" key="10">
    <source>
        <dbReference type="Proteomes" id="UP001231445"/>
    </source>
</evidence>
<dbReference type="EMBL" id="CP127221">
    <property type="protein sequence ID" value="WIW96524.1"/>
    <property type="molecule type" value="Genomic_DNA"/>
</dbReference>
<dbReference type="GO" id="GO:0008237">
    <property type="term" value="F:metallopeptidase activity"/>
    <property type="evidence" value="ECO:0007669"/>
    <property type="project" value="UniProtKB-KW"/>
</dbReference>
<dbReference type="InterPro" id="IPR050626">
    <property type="entry name" value="Peptidase_M16"/>
</dbReference>
<organism evidence="9 10">
    <name type="scientific">Altererythrobacter rubellus</name>
    <dbReference type="NCBI Taxonomy" id="2173831"/>
    <lineage>
        <taxon>Bacteria</taxon>
        <taxon>Pseudomonadati</taxon>
        <taxon>Pseudomonadota</taxon>
        <taxon>Alphaproteobacteria</taxon>
        <taxon>Sphingomonadales</taxon>
        <taxon>Erythrobacteraceae</taxon>
        <taxon>Altererythrobacter</taxon>
    </lineage>
</organism>
<dbReference type="PANTHER" id="PTHR43690:SF34">
    <property type="entry name" value="ZINC PROTEASE PQQL-LIKE"/>
    <property type="match status" value="1"/>
</dbReference>
<dbReference type="Gene3D" id="3.30.830.10">
    <property type="entry name" value="Metalloenzyme, LuxS/M16 peptidase-like"/>
    <property type="match status" value="3"/>
</dbReference>
<evidence type="ECO:0000256" key="4">
    <source>
        <dbReference type="ARBA" id="ARBA00022833"/>
    </source>
</evidence>
<dbReference type="Pfam" id="PF05193">
    <property type="entry name" value="Peptidase_M16_C"/>
    <property type="match status" value="2"/>
</dbReference>
<dbReference type="GO" id="GO:0046872">
    <property type="term" value="F:metal ion binding"/>
    <property type="evidence" value="ECO:0007669"/>
    <property type="project" value="InterPro"/>
</dbReference>
<dbReference type="PANTHER" id="PTHR43690">
    <property type="entry name" value="NARDILYSIN"/>
    <property type="match status" value="1"/>
</dbReference>
<evidence type="ECO:0000256" key="5">
    <source>
        <dbReference type="ARBA" id="ARBA00023049"/>
    </source>
</evidence>
<feature type="domain" description="Peptidase M16 N-terminal" evidence="7">
    <location>
        <begin position="85"/>
        <end position="222"/>
    </location>
</feature>
<evidence type="ECO:0000313" key="9">
    <source>
        <dbReference type="EMBL" id="WIW96524.1"/>
    </source>
</evidence>
<dbReference type="Pfam" id="PF00675">
    <property type="entry name" value="Peptidase_M16"/>
    <property type="match status" value="1"/>
</dbReference>
<keyword evidence="10" id="KW-1185">Reference proteome</keyword>
<keyword evidence="6" id="KW-0732">Signal</keyword>
<feature type="domain" description="Peptidase M16 C-terminal" evidence="8">
    <location>
        <begin position="236"/>
        <end position="289"/>
    </location>
</feature>
<keyword evidence="3" id="KW-0378">Hydrolase</keyword>
<dbReference type="InterPro" id="IPR007863">
    <property type="entry name" value="Peptidase_M16_C"/>
</dbReference>
<name>A0A9Y2B9Y6_9SPHN</name>
<dbReference type="Proteomes" id="UP001231445">
    <property type="component" value="Chromosome"/>
</dbReference>
<evidence type="ECO:0000259" key="8">
    <source>
        <dbReference type="Pfam" id="PF05193"/>
    </source>
</evidence>
<sequence length="988" mass="107752">MKSIAGAFGAIILLSTPVVFASELLAQDIAAKQQSAPDPQFLQAEDETPWLYEGSNVPVDREWQFGEIDNGLRYAVRNNGVPPGQVSIRVRIDAGSLHEEDSEQGFAHLLEHMLFRESKYLGEGEAIPRWQRLGATLGHDTNASTSPTATVYNINLPAFTPANLEESFKLLSGMIREPVLSDANVAAEVPIVLAEMREQGGAQQRVSEKTLETLFAGQRLANRRPIGTPETLGAATGETVQAFHARWYRPENAVVVAVGDVDPLLLAKLIETYFGDWQGEGPLTPAPDFGDPIPLAGSSGGTTVGELAVITEPDMPRSLTYAVMRPWRPVQDTVVYNEGLMIEAIAQAIINRRLETRARSGGSFLYAQVQQDDISRSADATIISFAPLGGDWNAALADVRGVVADALATPPSQEEIDREVAEFDIAFASEVEQSRVTAGGRLADNIVRAVDIRETVASAQVALDIFRGTNPRFNPAEVFAATQKLFEGDVVRGVYVTPVSGEAEEAALRLALARDTSPDENARLANRTISFDELPAIGPIGTILERKDIGLLDIEQLTFANGVNVILWSNNDEPGRVSAKVRFGAGYRAFEAEDAPYVSLGEIALVSSGLGEIDENDLDRLANGRKMGFDFSIEDAVFTFTAQTRSEDVQDQLYLFAAKLGMPRWDPNPVLRAKAAAEIGYASYSSSPASMISRDLDYLLRDKDERWATSTPEMMAKVTPEGFREVWEPRLKEGAVEVLVFGEFDREAVVQTLRETFGALPARMPLTPEIANRLPAFPAPDAPTEVLAHRGDANQAAAVIAWPTGGGTIRLRESRQLEILTEIFNNRLMDALREKLGASYAPQAISRWPADIPQGGTIMALAQLEPQDVPVFFAEANQIAKDLAETTLTEEEIARATQPLGQLYSRAATSNFFWLLQLEGASTDPKRVKLVPTLIRDYSSTRPEIMQLLARRYLAARPGWQLAVIPHGQELAETTPTIRPAAPAVMGR</sequence>
<dbReference type="KEGG" id="arue:QQX03_05340"/>
<accession>A0A9Y2B9Y6</accession>
<feature type="chain" id="PRO_5040732980" evidence="6">
    <location>
        <begin position="22"/>
        <end position="988"/>
    </location>
</feature>
<evidence type="ECO:0000256" key="1">
    <source>
        <dbReference type="ARBA" id="ARBA00007261"/>
    </source>
</evidence>
<comment type="similarity">
    <text evidence="1">Belongs to the peptidase M16 family.</text>
</comment>